<accession>A0A2S8G0L7</accession>
<reference evidence="1 2" key="1">
    <citation type="submission" date="2018-02" db="EMBL/GenBank/DDBJ databases">
        <title>Comparative genomes isolates from brazilian mangrove.</title>
        <authorList>
            <person name="Araujo J.E."/>
            <person name="Taketani R.G."/>
            <person name="Silva M.C.P."/>
            <person name="Loureco M.V."/>
            <person name="Andreote F.D."/>
        </authorList>
    </citation>
    <scope>NUCLEOTIDE SEQUENCE [LARGE SCALE GENOMIC DNA]</scope>
    <source>
        <strain evidence="1 2">NAP PRIS-MGV</strain>
    </source>
</reference>
<dbReference type="Proteomes" id="UP000239388">
    <property type="component" value="Unassembled WGS sequence"/>
</dbReference>
<dbReference type="AlphaFoldDB" id="A0A2S8G0L7"/>
<comment type="caution">
    <text evidence="1">The sequence shown here is derived from an EMBL/GenBank/DDBJ whole genome shotgun (WGS) entry which is preliminary data.</text>
</comment>
<organism evidence="1 2">
    <name type="scientific">Blastopirellula marina</name>
    <dbReference type="NCBI Taxonomy" id="124"/>
    <lineage>
        <taxon>Bacteria</taxon>
        <taxon>Pseudomonadati</taxon>
        <taxon>Planctomycetota</taxon>
        <taxon>Planctomycetia</taxon>
        <taxon>Pirellulales</taxon>
        <taxon>Pirellulaceae</taxon>
        <taxon>Blastopirellula</taxon>
    </lineage>
</organism>
<evidence type="ECO:0008006" key="3">
    <source>
        <dbReference type="Google" id="ProtNLM"/>
    </source>
</evidence>
<protein>
    <recommendedName>
        <fullName evidence="3">Carboxypeptidase regulatory-like domain-containing protein</fullName>
    </recommendedName>
</protein>
<sequence>MPLATLVVVGLLIPLAGCGGPKEIVCKGKVTYDGKPVETGEIIFIQTTDGLVGAGQITNGEYTLVAPGTGQLQVKITANKVGDKPAPDGLPNYIPYIPAKYNDKTKLTADVEDKPENTINFELEK</sequence>
<proteinExistence type="predicted"/>
<dbReference type="EMBL" id="PUIB01000011">
    <property type="protein sequence ID" value="PQO37973.1"/>
    <property type="molecule type" value="Genomic_DNA"/>
</dbReference>
<gene>
    <name evidence="1" type="ORF">C5Y98_07730</name>
</gene>
<name>A0A2S8G0L7_9BACT</name>
<evidence type="ECO:0000313" key="2">
    <source>
        <dbReference type="Proteomes" id="UP000239388"/>
    </source>
</evidence>
<evidence type="ECO:0000313" key="1">
    <source>
        <dbReference type="EMBL" id="PQO37973.1"/>
    </source>
</evidence>